<keyword evidence="2" id="KW-1185">Reference proteome</keyword>
<dbReference type="EMBL" id="JAKTTI010000031">
    <property type="protein sequence ID" value="MCH1626975.1"/>
    <property type="molecule type" value="Genomic_DNA"/>
</dbReference>
<gene>
    <name evidence="1" type="ORF">MJG50_16700</name>
</gene>
<proteinExistence type="predicted"/>
<evidence type="ECO:0000313" key="2">
    <source>
        <dbReference type="Proteomes" id="UP001431131"/>
    </source>
</evidence>
<dbReference type="AlphaFoldDB" id="A0AAW5E6W1"/>
<protein>
    <submittedName>
        <fullName evidence="1">Uncharacterized protein</fullName>
    </submittedName>
</protein>
<dbReference type="Proteomes" id="UP001431131">
    <property type="component" value="Unassembled WGS sequence"/>
</dbReference>
<comment type="caution">
    <text evidence="1">The sequence shown here is derived from an EMBL/GenBank/DDBJ whole genome shotgun (WGS) entry which is preliminary data.</text>
</comment>
<accession>A0AAW5E6W1</accession>
<sequence>MTLIKNCVIVLLFGLLVVGMIFYGVKQIDAKEKVASNEIQIIGNIAS</sequence>
<dbReference type="RefSeq" id="WP_240256892.1">
    <property type="nucleotide sequence ID" value="NZ_JAKTTI010000031.1"/>
</dbReference>
<organism evidence="1 2">
    <name type="scientific">Fredinandcohnia quinoae</name>
    <dbReference type="NCBI Taxonomy" id="2918902"/>
    <lineage>
        <taxon>Bacteria</taxon>
        <taxon>Bacillati</taxon>
        <taxon>Bacillota</taxon>
        <taxon>Bacilli</taxon>
        <taxon>Bacillales</taxon>
        <taxon>Bacillaceae</taxon>
        <taxon>Fredinandcohnia</taxon>
    </lineage>
</organism>
<reference evidence="1" key="1">
    <citation type="submission" date="2022-02" db="EMBL/GenBank/DDBJ databases">
        <title>Fredinandcohnia quinoae sp. nov. isolated from Chenopodium quinoa seeds.</title>
        <authorList>
            <person name="Saati-Santamaria Z."/>
            <person name="Flores-Felix J.D."/>
            <person name="Igual J.M."/>
            <person name="Velazquez E."/>
            <person name="Garcia-Fraile P."/>
            <person name="Martinez-Molina E."/>
        </authorList>
    </citation>
    <scope>NUCLEOTIDE SEQUENCE</scope>
    <source>
        <strain evidence="1">SECRCQ15</strain>
    </source>
</reference>
<name>A0AAW5E6W1_9BACI</name>
<evidence type="ECO:0000313" key="1">
    <source>
        <dbReference type="EMBL" id="MCH1626975.1"/>
    </source>
</evidence>